<accession>A0A843VLP6</accession>
<sequence length="122" mass="13947">MIGTWSEEEDDEDEENSEDDENESIICLMARESSNDLSFYKSRSTLLDTKVDSTSLPSKFLKNKLPVRSTLLDSKVNSTSLLSKFLKNKLPVRSTLAESKVDTSCHPVNWFWRYSQEVDSVC</sequence>
<reference evidence="2" key="1">
    <citation type="submission" date="2017-07" db="EMBL/GenBank/DDBJ databases">
        <title>Taro Niue Genome Assembly and Annotation.</title>
        <authorList>
            <person name="Atibalentja N."/>
            <person name="Keating K."/>
            <person name="Fields C.J."/>
        </authorList>
    </citation>
    <scope>NUCLEOTIDE SEQUENCE</scope>
    <source>
        <strain evidence="2">Niue_2</strain>
        <tissue evidence="2">Leaf</tissue>
    </source>
</reference>
<protein>
    <submittedName>
        <fullName evidence="2">Uncharacterized protein</fullName>
    </submittedName>
</protein>
<feature type="region of interest" description="Disordered" evidence="1">
    <location>
        <begin position="1"/>
        <end position="23"/>
    </location>
</feature>
<proteinExistence type="predicted"/>
<name>A0A843VLP6_COLES</name>
<dbReference type="AlphaFoldDB" id="A0A843VLP6"/>
<dbReference type="EMBL" id="NMUH01001684">
    <property type="protein sequence ID" value="MQL94500.1"/>
    <property type="molecule type" value="Genomic_DNA"/>
</dbReference>
<evidence type="ECO:0000313" key="3">
    <source>
        <dbReference type="Proteomes" id="UP000652761"/>
    </source>
</evidence>
<dbReference type="Proteomes" id="UP000652761">
    <property type="component" value="Unassembled WGS sequence"/>
</dbReference>
<keyword evidence="3" id="KW-1185">Reference proteome</keyword>
<evidence type="ECO:0000256" key="1">
    <source>
        <dbReference type="SAM" id="MobiDB-lite"/>
    </source>
</evidence>
<evidence type="ECO:0000313" key="2">
    <source>
        <dbReference type="EMBL" id="MQL94500.1"/>
    </source>
</evidence>
<gene>
    <name evidence="2" type="ORF">Taro_027157</name>
</gene>
<comment type="caution">
    <text evidence="2">The sequence shown here is derived from an EMBL/GenBank/DDBJ whole genome shotgun (WGS) entry which is preliminary data.</text>
</comment>
<organism evidence="2 3">
    <name type="scientific">Colocasia esculenta</name>
    <name type="common">Wild taro</name>
    <name type="synonym">Arum esculentum</name>
    <dbReference type="NCBI Taxonomy" id="4460"/>
    <lineage>
        <taxon>Eukaryota</taxon>
        <taxon>Viridiplantae</taxon>
        <taxon>Streptophyta</taxon>
        <taxon>Embryophyta</taxon>
        <taxon>Tracheophyta</taxon>
        <taxon>Spermatophyta</taxon>
        <taxon>Magnoliopsida</taxon>
        <taxon>Liliopsida</taxon>
        <taxon>Araceae</taxon>
        <taxon>Aroideae</taxon>
        <taxon>Colocasieae</taxon>
        <taxon>Colocasia</taxon>
    </lineage>
</organism>